<evidence type="ECO:0000313" key="3">
    <source>
        <dbReference type="EMBL" id="KAF4129201.1"/>
    </source>
</evidence>
<evidence type="ECO:0000313" key="2">
    <source>
        <dbReference type="EMBL" id="KAF4036146.1"/>
    </source>
</evidence>
<name>A0A833T923_PHYIN</name>
<evidence type="ECO:0000313" key="4">
    <source>
        <dbReference type="EMBL" id="KAF4149844.1"/>
    </source>
</evidence>
<dbReference type="EMBL" id="JAACNO010002976">
    <property type="protein sequence ID" value="KAF4129201.1"/>
    <property type="molecule type" value="Genomic_DNA"/>
</dbReference>
<dbReference type="EMBL" id="JAACNO010000122">
    <property type="protein sequence ID" value="KAF4149844.1"/>
    <property type="molecule type" value="Genomic_DNA"/>
</dbReference>
<comment type="caution">
    <text evidence="2">The sequence shown here is derived from an EMBL/GenBank/DDBJ whole genome shotgun (WGS) entry which is preliminary data.</text>
</comment>
<protein>
    <submittedName>
        <fullName evidence="2">Uncharacterized protein</fullName>
    </submittedName>
</protein>
<gene>
    <name evidence="2" type="ORF">GN244_ATG11787</name>
    <name evidence="4" type="ORF">GN958_ATG00975</name>
    <name evidence="3" type="ORF">GN958_ATG21465</name>
</gene>
<keyword evidence="5" id="KW-1185">Reference proteome</keyword>
<sequence>MQQYDLKSIFNTCQARYDSRFNEDTSGPDSGRTKQQKGSVLIGSMDHLSLRSLQILKASVFLSLRISGRETPTNFANQVTTVSAAIMVSLTPAADTPSPAPDIDSRPLSVSQRLQLASSQRD</sequence>
<dbReference type="Proteomes" id="UP000602510">
    <property type="component" value="Unassembled WGS sequence"/>
</dbReference>
<dbReference type="EMBL" id="WSZM01000279">
    <property type="protein sequence ID" value="KAF4036146.1"/>
    <property type="molecule type" value="Genomic_DNA"/>
</dbReference>
<dbReference type="Proteomes" id="UP000704712">
    <property type="component" value="Unassembled WGS sequence"/>
</dbReference>
<feature type="region of interest" description="Disordered" evidence="1">
    <location>
        <begin position="93"/>
        <end position="122"/>
    </location>
</feature>
<proteinExistence type="predicted"/>
<feature type="compositionally biased region" description="Polar residues" evidence="1">
    <location>
        <begin position="108"/>
        <end position="122"/>
    </location>
</feature>
<evidence type="ECO:0000256" key="1">
    <source>
        <dbReference type="SAM" id="MobiDB-lite"/>
    </source>
</evidence>
<evidence type="ECO:0000313" key="5">
    <source>
        <dbReference type="Proteomes" id="UP000602510"/>
    </source>
</evidence>
<dbReference type="AlphaFoldDB" id="A0A833T923"/>
<reference evidence="2" key="1">
    <citation type="submission" date="2020-04" db="EMBL/GenBank/DDBJ databases">
        <title>Hybrid Assembly of Korean Phytophthora infestans isolates.</title>
        <authorList>
            <person name="Prokchorchik M."/>
            <person name="Lee Y."/>
            <person name="Seo J."/>
            <person name="Cho J.-H."/>
            <person name="Park Y.-E."/>
            <person name="Jang D.-C."/>
            <person name="Im J.-S."/>
            <person name="Choi J.-G."/>
            <person name="Park H.-J."/>
            <person name="Lee G.-B."/>
            <person name="Lee Y.-G."/>
            <person name="Hong S.-Y."/>
            <person name="Cho K."/>
            <person name="Sohn K.H."/>
        </authorList>
    </citation>
    <scope>NUCLEOTIDE SEQUENCE</scope>
    <source>
        <strain evidence="2">KR_1_A1</strain>
        <strain evidence="3">KR_2_A2</strain>
    </source>
</reference>
<organism evidence="2 5">
    <name type="scientific">Phytophthora infestans</name>
    <name type="common">Potato late blight agent</name>
    <name type="synonym">Botrytis infestans</name>
    <dbReference type="NCBI Taxonomy" id="4787"/>
    <lineage>
        <taxon>Eukaryota</taxon>
        <taxon>Sar</taxon>
        <taxon>Stramenopiles</taxon>
        <taxon>Oomycota</taxon>
        <taxon>Peronosporomycetes</taxon>
        <taxon>Peronosporales</taxon>
        <taxon>Peronosporaceae</taxon>
        <taxon>Phytophthora</taxon>
    </lineage>
</organism>
<accession>A0A833T923</accession>